<evidence type="ECO:0000256" key="11">
    <source>
        <dbReference type="ARBA" id="ARBA00022840"/>
    </source>
</evidence>
<evidence type="ECO:0000256" key="18">
    <source>
        <dbReference type="ARBA" id="ARBA00049297"/>
    </source>
</evidence>
<keyword evidence="9" id="KW-0378">Hydrolase</keyword>
<dbReference type="GO" id="GO:0016787">
    <property type="term" value="F:hydrolase activity"/>
    <property type="evidence" value="ECO:0007669"/>
    <property type="project" value="UniProtKB-KW"/>
</dbReference>
<feature type="non-terminal residue" evidence="23">
    <location>
        <position position="1"/>
    </location>
</feature>
<reference evidence="26 27" key="1">
    <citation type="journal article" date="2013" name="Genome Biol.">
        <title>Draft genome of the mountain pine beetle, Dendroctonus ponderosae Hopkins, a major forest pest.</title>
        <authorList>
            <person name="Keeling C.I."/>
            <person name="Yuen M.M."/>
            <person name="Liao N.Y."/>
            <person name="Docking T.R."/>
            <person name="Chan S.K."/>
            <person name="Taylor G.A."/>
            <person name="Palmquist D.L."/>
            <person name="Jackman S.D."/>
            <person name="Nguyen A."/>
            <person name="Li M."/>
            <person name="Henderson H."/>
            <person name="Janes J.K."/>
            <person name="Zhao Y."/>
            <person name="Pandoh P."/>
            <person name="Moore R."/>
            <person name="Sperling F.A."/>
            <person name="Huber D.P."/>
            <person name="Birol I."/>
            <person name="Jones S.J."/>
            <person name="Bohlmann J."/>
        </authorList>
    </citation>
    <scope>NUCLEOTIDE SEQUENCE</scope>
</reference>
<dbReference type="GO" id="GO:0005524">
    <property type="term" value="F:ATP binding"/>
    <property type="evidence" value="ECO:0007669"/>
    <property type="project" value="UniProtKB-KW"/>
</dbReference>
<evidence type="ECO:0000313" key="27">
    <source>
        <dbReference type="Proteomes" id="UP000030742"/>
    </source>
</evidence>
<feature type="active site" evidence="19">
    <location>
        <position position="356"/>
    </location>
</feature>
<evidence type="ECO:0000256" key="1">
    <source>
        <dbReference type="ARBA" id="ARBA00004167"/>
    </source>
</evidence>
<comment type="catalytic activity">
    <reaction evidence="18">
        <text>3-O-(5'-adenylyl)-L-threonyl-[protein] + H2O = L-threonyl-[protein] + AMP + H(+)</text>
        <dbReference type="Rhea" id="RHEA:55932"/>
        <dbReference type="Rhea" id="RHEA-COMP:11060"/>
        <dbReference type="Rhea" id="RHEA-COMP:13847"/>
        <dbReference type="ChEBI" id="CHEBI:15377"/>
        <dbReference type="ChEBI" id="CHEBI:15378"/>
        <dbReference type="ChEBI" id="CHEBI:30013"/>
        <dbReference type="ChEBI" id="CHEBI:138113"/>
        <dbReference type="ChEBI" id="CHEBI:456215"/>
    </reaction>
</comment>
<dbReference type="Proteomes" id="UP000019118">
    <property type="component" value="Unassembled WGS sequence"/>
</dbReference>
<dbReference type="EC" id="2.7.7.108" evidence="15"/>
<evidence type="ECO:0000256" key="19">
    <source>
        <dbReference type="PIRSR" id="PIRSR640198-1"/>
    </source>
</evidence>
<comment type="similarity">
    <text evidence="2">Belongs to the fic family.</text>
</comment>
<evidence type="ECO:0000256" key="12">
    <source>
        <dbReference type="ARBA" id="ARBA00022989"/>
    </source>
</evidence>
<dbReference type="InterPro" id="IPR011990">
    <property type="entry name" value="TPR-like_helical_dom_sf"/>
</dbReference>
<evidence type="ECO:0000313" key="25">
    <source>
        <dbReference type="EnsemblMetazoa" id="XP_019760612.1"/>
    </source>
</evidence>
<feature type="site" description="Important for autoinhibition of adenylyltransferase activity" evidence="21">
    <location>
        <position position="229"/>
    </location>
</feature>
<evidence type="ECO:0000256" key="13">
    <source>
        <dbReference type="ARBA" id="ARBA00023136"/>
    </source>
</evidence>
<keyword evidence="6" id="KW-0548">Nucleotidyltransferase</keyword>
<dbReference type="STRING" id="77166.N6UE06"/>
<evidence type="ECO:0000256" key="16">
    <source>
        <dbReference type="ARBA" id="ARBA00047939"/>
    </source>
</evidence>
<accession>N6UE06</accession>
<evidence type="ECO:0000256" key="15">
    <source>
        <dbReference type="ARBA" id="ARBA00034531"/>
    </source>
</evidence>
<keyword evidence="7" id="KW-0677">Repeat</keyword>
<name>N6UE06_DENPD</name>
<dbReference type="InterPro" id="IPR040198">
    <property type="entry name" value="Fido_containing"/>
</dbReference>
<evidence type="ECO:0000256" key="8">
    <source>
        <dbReference type="ARBA" id="ARBA00022741"/>
    </source>
</evidence>
<dbReference type="GO" id="GO:0070733">
    <property type="term" value="F:AMPylase activity"/>
    <property type="evidence" value="ECO:0007669"/>
    <property type="project" value="UniProtKB-EC"/>
</dbReference>
<comment type="subcellular location">
    <subcellularLocation>
        <location evidence="1">Membrane</location>
        <topology evidence="1">Single-pass membrane protein</topology>
    </subcellularLocation>
</comment>
<reference evidence="25" key="2">
    <citation type="submission" date="2024-08" db="UniProtKB">
        <authorList>
            <consortium name="EnsemblMetazoa"/>
        </authorList>
    </citation>
    <scope>IDENTIFICATION</scope>
</reference>
<evidence type="ECO:0000256" key="20">
    <source>
        <dbReference type="PIRSR" id="PIRSR640198-2"/>
    </source>
</evidence>
<evidence type="ECO:0000259" key="22">
    <source>
        <dbReference type="PROSITE" id="PS51459"/>
    </source>
</evidence>
<comment type="catalytic activity">
    <reaction evidence="17">
        <text>L-tyrosyl-[protein] + ATP = O-(5'-adenylyl)-L-tyrosyl-[protein] + diphosphate</text>
        <dbReference type="Rhea" id="RHEA:54288"/>
        <dbReference type="Rhea" id="RHEA-COMP:10136"/>
        <dbReference type="Rhea" id="RHEA-COMP:13846"/>
        <dbReference type="ChEBI" id="CHEBI:30616"/>
        <dbReference type="ChEBI" id="CHEBI:33019"/>
        <dbReference type="ChEBI" id="CHEBI:46858"/>
        <dbReference type="ChEBI" id="CHEBI:83624"/>
        <dbReference type="EC" id="2.7.7.108"/>
    </reaction>
</comment>
<keyword evidence="10" id="KW-0802">TPR repeat</keyword>
<sequence length="442" mass="50280">MHVLVIVIPILLSVISVLLALLQHCYFPTTVYKRASIYYNTPEFEDLIPTDKKSFELGYPIAMDLHNEDLVLNDLTSALKFELKDIGKAAGPSKRQMGTDSEVYNTIQAALAFKMIGKGNKAMKLFEHASAMAPDNADVLNWYGEFLEQHDIVTADELYFKALTYSPDHQAALSNRKRTAPVVDRLDLKLFQEIDKLKDVLKNRMKLDNFDAVKKQAYYLHIYHTIGIEGNTMTVEQLRYVLETGHVVSGKSLLEHNEVLGLEKAMQYVKLLTRTEYIGVKEILGIHRRVMGHVDPIKSGVFRAEKVFIGSHVPPPHEEIPSLMENYVEWLNSEEAYTMHPVRHAALAHYKLVDIHPFVDGNGRTSRLIMNLILLKAGYPPAMILKEQREKYYDTLKAANVGDVKPFVRFVAQCTLQILDMYLHGTRSLSLDGPDQQEILEI</sequence>
<dbReference type="PANTHER" id="PTHR13504:SF34">
    <property type="entry name" value="PROTEIN ADENYLYLTRANSFERASE FICD"/>
    <property type="match status" value="1"/>
</dbReference>
<dbReference type="AlphaFoldDB" id="N6UE06"/>
<evidence type="ECO:0000256" key="14">
    <source>
        <dbReference type="ARBA" id="ARBA00030885"/>
    </source>
</evidence>
<dbReference type="Gene3D" id="1.10.3290.10">
    <property type="entry name" value="Fido-like domain"/>
    <property type="match status" value="1"/>
</dbReference>
<feature type="binding site" evidence="20">
    <location>
        <begin position="392"/>
        <end position="393"/>
    </location>
    <ligand>
        <name>ATP</name>
        <dbReference type="ChEBI" id="CHEBI:30616"/>
    </ligand>
</feature>
<dbReference type="SUPFAM" id="SSF48452">
    <property type="entry name" value="TPR-like"/>
    <property type="match status" value="1"/>
</dbReference>
<protein>
    <recommendedName>
        <fullName evidence="3">Protein adenylyltransferase Fic</fullName>
        <ecNumber evidence="15">2.7.7.108</ecNumber>
    </recommendedName>
    <alternativeName>
        <fullName evidence="14">De-AMPylase Fic</fullName>
    </alternativeName>
</protein>
<dbReference type="Proteomes" id="UP000030742">
    <property type="component" value="Unassembled WGS sequence"/>
</dbReference>
<dbReference type="GO" id="GO:0016020">
    <property type="term" value="C:membrane"/>
    <property type="evidence" value="ECO:0007669"/>
    <property type="project" value="UniProtKB-SubCell"/>
</dbReference>
<keyword evidence="8 20" id="KW-0547">Nucleotide-binding</keyword>
<evidence type="ECO:0000256" key="2">
    <source>
        <dbReference type="ARBA" id="ARBA00009742"/>
    </source>
</evidence>
<organism evidence="23">
    <name type="scientific">Dendroctonus ponderosae</name>
    <name type="common">Mountain pine beetle</name>
    <dbReference type="NCBI Taxonomy" id="77166"/>
    <lineage>
        <taxon>Eukaryota</taxon>
        <taxon>Metazoa</taxon>
        <taxon>Ecdysozoa</taxon>
        <taxon>Arthropoda</taxon>
        <taxon>Hexapoda</taxon>
        <taxon>Insecta</taxon>
        <taxon>Pterygota</taxon>
        <taxon>Neoptera</taxon>
        <taxon>Endopterygota</taxon>
        <taxon>Coleoptera</taxon>
        <taxon>Polyphaga</taxon>
        <taxon>Cucujiformia</taxon>
        <taxon>Curculionidae</taxon>
        <taxon>Scolytinae</taxon>
        <taxon>Dendroctonus</taxon>
    </lineage>
</organism>
<dbReference type="PROSITE" id="PS51459">
    <property type="entry name" value="FIDO"/>
    <property type="match status" value="1"/>
</dbReference>
<evidence type="ECO:0000256" key="6">
    <source>
        <dbReference type="ARBA" id="ARBA00022695"/>
    </source>
</evidence>
<evidence type="ECO:0000256" key="4">
    <source>
        <dbReference type="ARBA" id="ARBA00022679"/>
    </source>
</evidence>
<keyword evidence="13" id="KW-0472">Membrane</keyword>
<comment type="catalytic activity">
    <reaction evidence="16">
        <text>L-threonyl-[protein] + ATP = 3-O-(5'-adenylyl)-L-threonyl-[protein] + diphosphate</text>
        <dbReference type="Rhea" id="RHEA:54292"/>
        <dbReference type="Rhea" id="RHEA-COMP:11060"/>
        <dbReference type="Rhea" id="RHEA-COMP:13847"/>
        <dbReference type="ChEBI" id="CHEBI:30013"/>
        <dbReference type="ChEBI" id="CHEBI:30616"/>
        <dbReference type="ChEBI" id="CHEBI:33019"/>
        <dbReference type="ChEBI" id="CHEBI:138113"/>
        <dbReference type="EC" id="2.7.7.108"/>
    </reaction>
</comment>
<dbReference type="KEGG" id="dpa:109538018"/>
<dbReference type="EnsemblMetazoa" id="XM_019905053.1">
    <property type="protein sequence ID" value="XP_019760612.1"/>
    <property type="gene ID" value="LOC109538018"/>
</dbReference>
<evidence type="ECO:0000256" key="7">
    <source>
        <dbReference type="ARBA" id="ARBA00022737"/>
    </source>
</evidence>
<dbReference type="Pfam" id="PF02661">
    <property type="entry name" value="Fic"/>
    <property type="match status" value="1"/>
</dbReference>
<evidence type="ECO:0000313" key="26">
    <source>
        <dbReference type="Proteomes" id="UP000019118"/>
    </source>
</evidence>
<dbReference type="EMBL" id="KB740967">
    <property type="protein sequence ID" value="ENN76892.1"/>
    <property type="molecule type" value="Genomic_DNA"/>
</dbReference>
<dbReference type="PANTHER" id="PTHR13504">
    <property type="entry name" value="FIDO DOMAIN-CONTAINING PROTEIN DDB_G0283145"/>
    <property type="match status" value="1"/>
</dbReference>
<keyword evidence="4" id="KW-0808">Transferase</keyword>
<evidence type="ECO:0000256" key="5">
    <source>
        <dbReference type="ARBA" id="ARBA00022692"/>
    </source>
</evidence>
<keyword evidence="5" id="KW-0812">Transmembrane</keyword>
<keyword evidence="26" id="KW-1185">Reference proteome</keyword>
<dbReference type="SUPFAM" id="SSF140931">
    <property type="entry name" value="Fic-like"/>
    <property type="match status" value="1"/>
</dbReference>
<dbReference type="OMA" id="QLRCQLW"/>
<feature type="domain" description="Fido" evidence="22">
    <location>
        <begin position="278"/>
        <end position="413"/>
    </location>
</feature>
<evidence type="ECO:0000313" key="24">
    <source>
        <dbReference type="EMBL" id="ERL94618.1"/>
    </source>
</evidence>
<dbReference type="Gene3D" id="1.25.40.10">
    <property type="entry name" value="Tetratricopeptide repeat domain"/>
    <property type="match status" value="1"/>
</dbReference>
<feature type="binding site" evidence="20">
    <location>
        <begin position="360"/>
        <end position="367"/>
    </location>
    <ligand>
        <name>ATP</name>
        <dbReference type="ChEBI" id="CHEBI:30616"/>
    </ligand>
</feature>
<feature type="binding site" evidence="20">
    <location>
        <position position="400"/>
    </location>
    <ligand>
        <name>ATP</name>
        <dbReference type="ChEBI" id="CHEBI:30616"/>
    </ligand>
</feature>
<evidence type="ECO:0000256" key="17">
    <source>
        <dbReference type="ARBA" id="ARBA00048696"/>
    </source>
</evidence>
<dbReference type="InterPro" id="IPR003812">
    <property type="entry name" value="Fido"/>
</dbReference>
<evidence type="ECO:0000256" key="3">
    <source>
        <dbReference type="ARBA" id="ARBA00014915"/>
    </source>
</evidence>
<proteinExistence type="inferred from homology"/>
<evidence type="ECO:0000256" key="21">
    <source>
        <dbReference type="PIRSR" id="PIRSR640198-3"/>
    </source>
</evidence>
<gene>
    <name evidence="25" type="primary">109538018</name>
    <name evidence="24" type="ORF">D910_11895</name>
    <name evidence="23" type="ORF">YQE_06733</name>
</gene>
<evidence type="ECO:0000256" key="10">
    <source>
        <dbReference type="ARBA" id="ARBA00022803"/>
    </source>
</evidence>
<keyword evidence="12" id="KW-1133">Transmembrane helix</keyword>
<dbReference type="EMBL" id="KB632399">
    <property type="protein sequence ID" value="ERL94618.1"/>
    <property type="molecule type" value="Genomic_DNA"/>
</dbReference>
<evidence type="ECO:0000313" key="23">
    <source>
        <dbReference type="EMBL" id="ENN76892.1"/>
    </source>
</evidence>
<evidence type="ECO:0000256" key="9">
    <source>
        <dbReference type="ARBA" id="ARBA00022801"/>
    </source>
</evidence>
<keyword evidence="11 20" id="KW-0067">ATP-binding</keyword>
<dbReference type="HOGENOM" id="CLU_040460_0_0_1"/>
<dbReference type="OrthoDB" id="439046at2759"/>
<dbReference type="InterPro" id="IPR036597">
    <property type="entry name" value="Fido-like_dom_sf"/>
</dbReference>